<sequence>MVKQEKTLYRGLRGYIVIILFVAAAIPLGVIG</sequence>
<evidence type="ECO:0000256" key="1">
    <source>
        <dbReference type="SAM" id="Phobius"/>
    </source>
</evidence>
<accession>X1HU35</accession>
<feature type="transmembrane region" description="Helical" evidence="1">
    <location>
        <begin position="12"/>
        <end position="31"/>
    </location>
</feature>
<keyword evidence="1" id="KW-0472">Membrane</keyword>
<comment type="caution">
    <text evidence="2">The sequence shown here is derived from an EMBL/GenBank/DDBJ whole genome shotgun (WGS) entry which is preliminary data.</text>
</comment>
<evidence type="ECO:0000313" key="2">
    <source>
        <dbReference type="EMBL" id="GAH60565.1"/>
    </source>
</evidence>
<name>X1HU35_9ZZZZ</name>
<protein>
    <submittedName>
        <fullName evidence="2">Uncharacterized protein</fullName>
    </submittedName>
</protein>
<proteinExistence type="predicted"/>
<reference evidence="2" key="1">
    <citation type="journal article" date="2014" name="Front. Microbiol.">
        <title>High frequency of phylogenetically diverse reductive dehalogenase-homologous genes in deep subseafloor sedimentary metagenomes.</title>
        <authorList>
            <person name="Kawai M."/>
            <person name="Futagami T."/>
            <person name="Toyoda A."/>
            <person name="Takaki Y."/>
            <person name="Nishi S."/>
            <person name="Hori S."/>
            <person name="Arai W."/>
            <person name="Tsubouchi T."/>
            <person name="Morono Y."/>
            <person name="Uchiyama I."/>
            <person name="Ito T."/>
            <person name="Fujiyama A."/>
            <person name="Inagaki F."/>
            <person name="Takami H."/>
        </authorList>
    </citation>
    <scope>NUCLEOTIDE SEQUENCE</scope>
    <source>
        <strain evidence="2">Expedition CK06-06</strain>
    </source>
</reference>
<gene>
    <name evidence="2" type="ORF">S03H2_31078</name>
</gene>
<dbReference type="EMBL" id="BARU01018826">
    <property type="protein sequence ID" value="GAH60565.1"/>
    <property type="molecule type" value="Genomic_DNA"/>
</dbReference>
<keyword evidence="1" id="KW-1133">Transmembrane helix</keyword>
<dbReference type="AlphaFoldDB" id="X1HU35"/>
<keyword evidence="1" id="KW-0812">Transmembrane</keyword>
<organism evidence="2">
    <name type="scientific">marine sediment metagenome</name>
    <dbReference type="NCBI Taxonomy" id="412755"/>
    <lineage>
        <taxon>unclassified sequences</taxon>
        <taxon>metagenomes</taxon>
        <taxon>ecological metagenomes</taxon>
    </lineage>
</organism>
<feature type="non-terminal residue" evidence="2">
    <location>
        <position position="32"/>
    </location>
</feature>